<dbReference type="CDD" id="cd22160">
    <property type="entry name" value="F-box_AtFBL13-like"/>
    <property type="match status" value="1"/>
</dbReference>
<dbReference type="EMBL" id="CM017322">
    <property type="protein sequence ID" value="KAE8010179.1"/>
    <property type="molecule type" value="Genomic_DNA"/>
</dbReference>
<dbReference type="Gene3D" id="1.20.1280.50">
    <property type="match status" value="1"/>
</dbReference>
<protein>
    <recommendedName>
        <fullName evidence="1">F-box domain-containing protein</fullName>
    </recommendedName>
</protein>
<gene>
    <name evidence="2" type="ORF">FH972_006569</name>
</gene>
<proteinExistence type="predicted"/>
<dbReference type="PANTHER" id="PTHR31900:SF30">
    <property type="entry name" value="SUPERFAMILY PROTEIN, PUTATIVE-RELATED"/>
    <property type="match status" value="1"/>
</dbReference>
<sequence>METRCLIQEPQKKQKLNDEDEHMDGNSKCLGDLPEEILRHILSFLPTKDAVRTSLLSKSWGVLKVVRLSAPKLLSLSIMESERPNLSYGDGCQIMIFAVRLKKIYYTGELFNDYCLNKSFSLEKGEINASLDNTSPPIAHRMYKLLIGLSSVKLLRLSSEVVEILIEAAERLPHMPMFNNLTDLVFFKGSPVDLDCVGLLRILQNSPCLKTMKFVEGISLSLEWENSDWILDPLPPCFLSHLKLIEVSGYEGDREELFAVKILLKNAAVLDEIAIFCSEDFAGNLEKQENLYKQLIDIPKGSQNCKINLK</sequence>
<dbReference type="OrthoDB" id="612216at2759"/>
<reference evidence="2 3" key="1">
    <citation type="submission" date="2019-06" db="EMBL/GenBank/DDBJ databases">
        <title>A chromosomal-level reference genome of Carpinus fangiana (Coryloideae, Betulaceae).</title>
        <authorList>
            <person name="Yang X."/>
            <person name="Wang Z."/>
            <person name="Zhang L."/>
            <person name="Hao G."/>
            <person name="Liu J."/>
            <person name="Yang Y."/>
        </authorList>
    </citation>
    <scope>NUCLEOTIDE SEQUENCE [LARGE SCALE GENOMIC DNA]</scope>
    <source>
        <strain evidence="2">Cfa_2016G</strain>
        <tissue evidence="2">Leaf</tissue>
    </source>
</reference>
<dbReference type="InterPro" id="IPR050232">
    <property type="entry name" value="FBL13/AtMIF1-like"/>
</dbReference>
<accession>A0A5N6QVX8</accession>
<dbReference type="SMART" id="SM00579">
    <property type="entry name" value="FBD"/>
    <property type="match status" value="1"/>
</dbReference>
<dbReference type="InterPro" id="IPR053781">
    <property type="entry name" value="F-box_AtFBL13-like"/>
</dbReference>
<dbReference type="Proteomes" id="UP000327013">
    <property type="component" value="Chromosome 2"/>
</dbReference>
<feature type="domain" description="F-box" evidence="1">
    <location>
        <begin position="27"/>
        <end position="60"/>
    </location>
</feature>
<name>A0A5N6QVX8_9ROSI</name>
<dbReference type="PANTHER" id="PTHR31900">
    <property type="entry name" value="F-BOX/RNI SUPERFAMILY PROTEIN-RELATED"/>
    <property type="match status" value="1"/>
</dbReference>
<keyword evidence="3" id="KW-1185">Reference proteome</keyword>
<dbReference type="InterPro" id="IPR001810">
    <property type="entry name" value="F-box_dom"/>
</dbReference>
<dbReference type="AlphaFoldDB" id="A0A5N6QVX8"/>
<dbReference type="InterPro" id="IPR036047">
    <property type="entry name" value="F-box-like_dom_sf"/>
</dbReference>
<evidence type="ECO:0000313" key="3">
    <source>
        <dbReference type="Proteomes" id="UP000327013"/>
    </source>
</evidence>
<dbReference type="PROSITE" id="PS50181">
    <property type="entry name" value="FBOX"/>
    <property type="match status" value="1"/>
</dbReference>
<dbReference type="InterPro" id="IPR006566">
    <property type="entry name" value="FBD"/>
</dbReference>
<evidence type="ECO:0000259" key="1">
    <source>
        <dbReference type="PROSITE" id="PS50181"/>
    </source>
</evidence>
<organism evidence="2 3">
    <name type="scientific">Carpinus fangiana</name>
    <dbReference type="NCBI Taxonomy" id="176857"/>
    <lineage>
        <taxon>Eukaryota</taxon>
        <taxon>Viridiplantae</taxon>
        <taxon>Streptophyta</taxon>
        <taxon>Embryophyta</taxon>
        <taxon>Tracheophyta</taxon>
        <taxon>Spermatophyta</taxon>
        <taxon>Magnoliopsida</taxon>
        <taxon>eudicotyledons</taxon>
        <taxon>Gunneridae</taxon>
        <taxon>Pentapetalae</taxon>
        <taxon>rosids</taxon>
        <taxon>fabids</taxon>
        <taxon>Fagales</taxon>
        <taxon>Betulaceae</taxon>
        <taxon>Carpinus</taxon>
    </lineage>
</organism>
<evidence type="ECO:0000313" key="2">
    <source>
        <dbReference type="EMBL" id="KAE8010179.1"/>
    </source>
</evidence>
<dbReference type="SUPFAM" id="SSF81383">
    <property type="entry name" value="F-box domain"/>
    <property type="match status" value="1"/>
</dbReference>
<dbReference type="Pfam" id="PF00646">
    <property type="entry name" value="F-box"/>
    <property type="match status" value="1"/>
</dbReference>
<dbReference type="Pfam" id="PF08387">
    <property type="entry name" value="FBD"/>
    <property type="match status" value="1"/>
</dbReference>